<evidence type="ECO:0000313" key="3">
    <source>
        <dbReference type="Proteomes" id="UP000053244"/>
    </source>
</evidence>
<dbReference type="Proteomes" id="UP000053244">
    <property type="component" value="Unassembled WGS sequence"/>
</dbReference>
<dbReference type="EMBL" id="LLZH01000282">
    <property type="protein sequence ID" value="KUL29079.1"/>
    <property type="molecule type" value="Genomic_DNA"/>
</dbReference>
<evidence type="ECO:0000256" key="1">
    <source>
        <dbReference type="SAM" id="MobiDB-lite"/>
    </source>
</evidence>
<keyword evidence="3" id="KW-1185">Reference proteome</keyword>
<accession>A0A117MPS9</accession>
<name>A0A117MPS9_9ACTN</name>
<comment type="caution">
    <text evidence="2">The sequence shown here is derived from an EMBL/GenBank/DDBJ whole genome shotgun (WGS) entry which is preliminary data.</text>
</comment>
<proteinExistence type="predicted"/>
<feature type="compositionally biased region" description="Low complexity" evidence="1">
    <location>
        <begin position="163"/>
        <end position="172"/>
    </location>
</feature>
<organism evidence="2 3">
    <name type="scientific">Actinoplanes awajinensis subsp. mycoplanecinus</name>
    <dbReference type="NCBI Taxonomy" id="135947"/>
    <lineage>
        <taxon>Bacteria</taxon>
        <taxon>Bacillati</taxon>
        <taxon>Actinomycetota</taxon>
        <taxon>Actinomycetes</taxon>
        <taxon>Micromonosporales</taxon>
        <taxon>Micromonosporaceae</taxon>
        <taxon>Actinoplanes</taxon>
    </lineage>
</organism>
<reference evidence="2 3" key="1">
    <citation type="submission" date="2015-10" db="EMBL/GenBank/DDBJ databases">
        <authorList>
            <person name="Gilbert D.G."/>
        </authorList>
    </citation>
    <scope>NUCLEOTIDE SEQUENCE [LARGE SCALE GENOMIC DNA]</scope>
    <source>
        <strain evidence="2 3">NRRL B-16712</strain>
    </source>
</reference>
<gene>
    <name evidence="2" type="ORF">ADL15_29810</name>
</gene>
<evidence type="ECO:0000313" key="2">
    <source>
        <dbReference type="EMBL" id="KUL29079.1"/>
    </source>
</evidence>
<sequence length="229" mass="23302">MLVGAVALSLGVAGTVYAYAGGWTVTSAPTRFTAKVVKMPRGVEPSVTKQSGQAVVSWSAQEIAPGVRMDHYLVVAHSVAEPPQPDVTRAVAAGGSTTESVTFGTGEMAGGKWRWTITPQYREWTGEQSKLSPRLAFPAAPAAPAAPADPAVIAAPAVPPASPSVSAPTPEAGDTSTAPVPDVRTSPAREPENVPAPPQSSTPVEDEPDLEPDPSVSASPEGPTSPVAP</sequence>
<protein>
    <submittedName>
        <fullName evidence="2">Uncharacterized protein</fullName>
    </submittedName>
</protein>
<feature type="region of interest" description="Disordered" evidence="1">
    <location>
        <begin position="158"/>
        <end position="229"/>
    </location>
</feature>
<dbReference type="AlphaFoldDB" id="A0A117MPS9"/>